<reference evidence="3" key="1">
    <citation type="submission" date="2023-10" db="EMBL/GenBank/DDBJ databases">
        <authorList>
            <person name="Chen Y."/>
            <person name="Shah S."/>
            <person name="Dougan E. K."/>
            <person name="Thang M."/>
            <person name="Chan C."/>
        </authorList>
    </citation>
    <scope>NUCLEOTIDE SEQUENCE [LARGE SCALE GENOMIC DNA]</scope>
</reference>
<keyword evidence="1" id="KW-0175">Coiled coil</keyword>
<evidence type="ECO:0000256" key="1">
    <source>
        <dbReference type="SAM" id="Coils"/>
    </source>
</evidence>
<sequence>VPLMAPWTCAWQCRCGQQNWNTSVNCVKCNGHWKSSKKENGTNNHKGRQRSKSQKSQRSTSESRPWEDETKPNGAPYVRMATPAEAQAHPDYRPLSSRATESEKKEYYREIRSRLNLLQQRYNLAWAMREPVQELATSISILRRILISEKSLHQQSAWTETTIARMMLRVEAANKEVASLKDHLQAKINVRDNLQDQLDALKRTKMEIHQLMEAEKQQKEMETSTDMDEDKPCQGLVVFPERPIEESPPGAASTPASTPVASTAGTAPPSASIQQAVQLQVEAQLKPMADQMMQMQQMMEDTSAGWITVKERAAAFESGS</sequence>
<organism evidence="3 4">
    <name type="scientific">Prorocentrum cordatum</name>
    <dbReference type="NCBI Taxonomy" id="2364126"/>
    <lineage>
        <taxon>Eukaryota</taxon>
        <taxon>Sar</taxon>
        <taxon>Alveolata</taxon>
        <taxon>Dinophyceae</taxon>
        <taxon>Prorocentrales</taxon>
        <taxon>Prorocentraceae</taxon>
        <taxon>Prorocentrum</taxon>
    </lineage>
</organism>
<feature type="region of interest" description="Disordered" evidence="2">
    <location>
        <begin position="34"/>
        <end position="76"/>
    </location>
</feature>
<evidence type="ECO:0000313" key="3">
    <source>
        <dbReference type="EMBL" id="CAK0803173.1"/>
    </source>
</evidence>
<comment type="caution">
    <text evidence="3">The sequence shown here is derived from an EMBL/GenBank/DDBJ whole genome shotgun (WGS) entry which is preliminary data.</text>
</comment>
<evidence type="ECO:0000256" key="2">
    <source>
        <dbReference type="SAM" id="MobiDB-lite"/>
    </source>
</evidence>
<protein>
    <recommendedName>
        <fullName evidence="5">RanBP2-type domain-containing protein</fullName>
    </recommendedName>
</protein>
<proteinExistence type="predicted"/>
<feature type="compositionally biased region" description="Basic residues" evidence="2">
    <location>
        <begin position="45"/>
        <end position="55"/>
    </location>
</feature>
<name>A0ABN9QBA3_9DINO</name>
<keyword evidence="4" id="KW-1185">Reference proteome</keyword>
<evidence type="ECO:0008006" key="5">
    <source>
        <dbReference type="Google" id="ProtNLM"/>
    </source>
</evidence>
<feature type="compositionally biased region" description="Low complexity" evidence="2">
    <location>
        <begin position="247"/>
        <end position="272"/>
    </location>
</feature>
<accession>A0ABN9QBA3</accession>
<feature type="non-terminal residue" evidence="3">
    <location>
        <position position="320"/>
    </location>
</feature>
<evidence type="ECO:0000313" key="4">
    <source>
        <dbReference type="Proteomes" id="UP001189429"/>
    </source>
</evidence>
<dbReference type="EMBL" id="CAUYUJ010002967">
    <property type="protein sequence ID" value="CAK0803173.1"/>
    <property type="molecule type" value="Genomic_DNA"/>
</dbReference>
<gene>
    <name evidence="3" type="ORF">PCOR1329_LOCUS10457</name>
</gene>
<feature type="non-terminal residue" evidence="3">
    <location>
        <position position="1"/>
    </location>
</feature>
<feature type="region of interest" description="Disordered" evidence="2">
    <location>
        <begin position="243"/>
        <end position="272"/>
    </location>
</feature>
<feature type="coiled-coil region" evidence="1">
    <location>
        <begin position="163"/>
        <end position="218"/>
    </location>
</feature>
<dbReference type="Proteomes" id="UP001189429">
    <property type="component" value="Unassembled WGS sequence"/>
</dbReference>